<dbReference type="Proteomes" id="UP000000768">
    <property type="component" value="Chromosome 2"/>
</dbReference>
<dbReference type="FunCoup" id="A0A1W0W473">
    <property type="interactions" value="2"/>
</dbReference>
<dbReference type="InterPro" id="IPR036691">
    <property type="entry name" value="Endo/exonu/phosph_ase_sf"/>
</dbReference>
<dbReference type="EMBL" id="CM000761">
    <property type="protein sequence ID" value="OQU89209.1"/>
    <property type="molecule type" value="Genomic_DNA"/>
</dbReference>
<dbReference type="PANTHER" id="PTHR35218">
    <property type="entry name" value="RNASE H DOMAIN-CONTAINING PROTEIN"/>
    <property type="match status" value="1"/>
</dbReference>
<dbReference type="InParanoid" id="A0A1W0W473"/>
<sequence>MIALAWNCRGMGNSRTVQELCGLVHLYHPKIVFLLETRVSVSRVSNLRWRLGLRNCLAQDSIGLSGGIALFWDESVDVTLLSQGNAISMC</sequence>
<dbReference type="SUPFAM" id="SSF56219">
    <property type="entry name" value="DNase I-like"/>
    <property type="match status" value="1"/>
</dbReference>
<gene>
    <name evidence="1" type="ORF">SORBI_3002G160001</name>
</gene>
<name>A0A1W0W473_SORBI</name>
<dbReference type="PANTHER" id="PTHR35218:SF9">
    <property type="entry name" value="ENDONUCLEASE_EXONUCLEASE_PHOSPHATASE DOMAIN-CONTAINING PROTEIN"/>
    <property type="match status" value="1"/>
</dbReference>
<dbReference type="OMA" id="IALAWNC"/>
<proteinExistence type="predicted"/>
<evidence type="ECO:0000313" key="2">
    <source>
        <dbReference type="Proteomes" id="UP000000768"/>
    </source>
</evidence>
<accession>A0A1W0W473</accession>
<protein>
    <recommendedName>
        <fullName evidence="3">Endonuclease/exonuclease/phosphatase domain-containing protein</fullName>
    </recommendedName>
</protein>
<dbReference type="Gramene" id="OQU89209">
    <property type="protein sequence ID" value="OQU89209"/>
    <property type="gene ID" value="SORBI_3002G160001"/>
</dbReference>
<organism evidence="1 2">
    <name type="scientific">Sorghum bicolor</name>
    <name type="common">Sorghum</name>
    <name type="synonym">Sorghum vulgare</name>
    <dbReference type="NCBI Taxonomy" id="4558"/>
    <lineage>
        <taxon>Eukaryota</taxon>
        <taxon>Viridiplantae</taxon>
        <taxon>Streptophyta</taxon>
        <taxon>Embryophyta</taxon>
        <taxon>Tracheophyta</taxon>
        <taxon>Spermatophyta</taxon>
        <taxon>Magnoliopsida</taxon>
        <taxon>Liliopsida</taxon>
        <taxon>Poales</taxon>
        <taxon>Poaceae</taxon>
        <taxon>PACMAD clade</taxon>
        <taxon>Panicoideae</taxon>
        <taxon>Andropogonodae</taxon>
        <taxon>Andropogoneae</taxon>
        <taxon>Sorghinae</taxon>
        <taxon>Sorghum</taxon>
    </lineage>
</organism>
<keyword evidence="2" id="KW-1185">Reference proteome</keyword>
<dbReference type="AlphaFoldDB" id="A0A1W0W473"/>
<evidence type="ECO:0008006" key="3">
    <source>
        <dbReference type="Google" id="ProtNLM"/>
    </source>
</evidence>
<dbReference type="Gene3D" id="3.60.10.10">
    <property type="entry name" value="Endonuclease/exonuclease/phosphatase"/>
    <property type="match status" value="1"/>
</dbReference>
<dbReference type="STRING" id="4558.A0A1W0W473"/>
<reference evidence="2" key="2">
    <citation type="journal article" date="2018" name="Plant J.">
        <title>The Sorghum bicolor reference genome: improved assembly, gene annotations, a transcriptome atlas, and signatures of genome organization.</title>
        <authorList>
            <person name="McCormick R.F."/>
            <person name="Truong S.K."/>
            <person name="Sreedasyam A."/>
            <person name="Jenkins J."/>
            <person name="Shu S."/>
            <person name="Sims D."/>
            <person name="Kennedy M."/>
            <person name="Amirebrahimi M."/>
            <person name="Weers B.D."/>
            <person name="McKinley B."/>
            <person name="Mattison A."/>
            <person name="Morishige D.T."/>
            <person name="Grimwood J."/>
            <person name="Schmutz J."/>
            <person name="Mullet J.E."/>
        </authorList>
    </citation>
    <scope>NUCLEOTIDE SEQUENCE [LARGE SCALE GENOMIC DNA]</scope>
    <source>
        <strain evidence="2">cv. BTx623</strain>
    </source>
</reference>
<reference evidence="1 2" key="1">
    <citation type="journal article" date="2009" name="Nature">
        <title>The Sorghum bicolor genome and the diversification of grasses.</title>
        <authorList>
            <person name="Paterson A.H."/>
            <person name="Bowers J.E."/>
            <person name="Bruggmann R."/>
            <person name="Dubchak I."/>
            <person name="Grimwood J."/>
            <person name="Gundlach H."/>
            <person name="Haberer G."/>
            <person name="Hellsten U."/>
            <person name="Mitros T."/>
            <person name="Poliakov A."/>
            <person name="Schmutz J."/>
            <person name="Spannagl M."/>
            <person name="Tang H."/>
            <person name="Wang X."/>
            <person name="Wicker T."/>
            <person name="Bharti A.K."/>
            <person name="Chapman J."/>
            <person name="Feltus F.A."/>
            <person name="Gowik U."/>
            <person name="Grigoriev I.V."/>
            <person name="Lyons E."/>
            <person name="Maher C.A."/>
            <person name="Martis M."/>
            <person name="Narechania A."/>
            <person name="Otillar R.P."/>
            <person name="Penning B.W."/>
            <person name="Salamov A.A."/>
            <person name="Wang Y."/>
            <person name="Zhang L."/>
            <person name="Carpita N.C."/>
            <person name="Freeling M."/>
            <person name="Gingle A.R."/>
            <person name="Hash C.T."/>
            <person name="Keller B."/>
            <person name="Klein P."/>
            <person name="Kresovich S."/>
            <person name="McCann M.C."/>
            <person name="Ming R."/>
            <person name="Peterson D.G."/>
            <person name="Mehboob-ur-Rahman"/>
            <person name="Ware D."/>
            <person name="Westhoff P."/>
            <person name="Mayer K.F."/>
            <person name="Messing J."/>
            <person name="Rokhsar D.S."/>
        </authorList>
    </citation>
    <scope>NUCLEOTIDE SEQUENCE [LARGE SCALE GENOMIC DNA]</scope>
    <source>
        <strain evidence="2">cv. BTx623</strain>
    </source>
</reference>
<evidence type="ECO:0000313" key="1">
    <source>
        <dbReference type="EMBL" id="OQU89209.1"/>
    </source>
</evidence>